<dbReference type="Proteomes" id="UP000765509">
    <property type="component" value="Unassembled WGS sequence"/>
</dbReference>
<reference evidence="1" key="1">
    <citation type="submission" date="2021-03" db="EMBL/GenBank/DDBJ databases">
        <title>Draft genome sequence of rust myrtle Austropuccinia psidii MF-1, a brazilian biotype.</title>
        <authorList>
            <person name="Quecine M.C."/>
            <person name="Pachon D.M.R."/>
            <person name="Bonatelli M.L."/>
            <person name="Correr F.H."/>
            <person name="Franceschini L.M."/>
            <person name="Leite T.F."/>
            <person name="Margarido G.R.A."/>
            <person name="Almeida C.A."/>
            <person name="Ferrarezi J.A."/>
            <person name="Labate C.A."/>
        </authorList>
    </citation>
    <scope>NUCLEOTIDE SEQUENCE</scope>
    <source>
        <strain evidence="1">MF-1</strain>
    </source>
</reference>
<dbReference type="AlphaFoldDB" id="A0A9Q3CH03"/>
<accession>A0A9Q3CH03</accession>
<organism evidence="1 2">
    <name type="scientific">Austropuccinia psidii MF-1</name>
    <dbReference type="NCBI Taxonomy" id="1389203"/>
    <lineage>
        <taxon>Eukaryota</taxon>
        <taxon>Fungi</taxon>
        <taxon>Dikarya</taxon>
        <taxon>Basidiomycota</taxon>
        <taxon>Pucciniomycotina</taxon>
        <taxon>Pucciniomycetes</taxon>
        <taxon>Pucciniales</taxon>
        <taxon>Sphaerophragmiaceae</taxon>
        <taxon>Austropuccinia</taxon>
    </lineage>
</organism>
<name>A0A9Q3CH03_9BASI</name>
<comment type="caution">
    <text evidence="1">The sequence shown here is derived from an EMBL/GenBank/DDBJ whole genome shotgun (WGS) entry which is preliminary data.</text>
</comment>
<dbReference type="EMBL" id="AVOT02007258">
    <property type="protein sequence ID" value="MBW0483502.1"/>
    <property type="molecule type" value="Genomic_DNA"/>
</dbReference>
<gene>
    <name evidence="1" type="ORF">O181_023217</name>
</gene>
<evidence type="ECO:0000313" key="2">
    <source>
        <dbReference type="Proteomes" id="UP000765509"/>
    </source>
</evidence>
<proteinExistence type="predicted"/>
<sequence length="102" mass="11084">MQIGVSKKCETNETMKPPDGILVSFEVSLLRRDRFAGIDNLAFVAGIHMSLWCGVTLVCGAQGGPIPSTAQVLWCPMPSSLWTDVEGPFCATQSRKEMIPLD</sequence>
<evidence type="ECO:0000313" key="1">
    <source>
        <dbReference type="EMBL" id="MBW0483502.1"/>
    </source>
</evidence>
<protein>
    <submittedName>
        <fullName evidence="1">Uncharacterized protein</fullName>
    </submittedName>
</protein>
<keyword evidence="2" id="KW-1185">Reference proteome</keyword>